<comment type="caution">
    <text evidence="9">The sequence shown here is derived from an EMBL/GenBank/DDBJ whole genome shotgun (WGS) entry which is preliminary data.</text>
</comment>
<feature type="transmembrane region" description="Helical" evidence="7">
    <location>
        <begin position="832"/>
        <end position="854"/>
    </location>
</feature>
<evidence type="ECO:0000313" key="9">
    <source>
        <dbReference type="EMBL" id="MCZ9288729.1"/>
    </source>
</evidence>
<dbReference type="Gene3D" id="2.70.150.10">
    <property type="entry name" value="Calcium-transporting ATPase, cytoplasmic transduction domain A"/>
    <property type="match status" value="1"/>
</dbReference>
<dbReference type="Gene3D" id="3.40.50.1000">
    <property type="entry name" value="HAD superfamily/HAD-like"/>
    <property type="match status" value="1"/>
</dbReference>
<evidence type="ECO:0000259" key="8">
    <source>
        <dbReference type="Pfam" id="PF00122"/>
    </source>
</evidence>
<evidence type="ECO:0000256" key="3">
    <source>
        <dbReference type="ARBA" id="ARBA00022723"/>
    </source>
</evidence>
<sequence length="923" mass="101126">MTEQDSKIVPASSRAARKAAVGVDDVDEAILQAREAAAKAGFDMDRTPSTEEEADRVAREHWGLASFAYRLEGLESAVAATTVEEELNDIPGVQAAVVYSTGMAWISAEDHVLPAQIQEVLEKHNLDSWLTDSSLRRRASRLEIEETRRRMRRHASDHRRAWAAAESRKRRDRNKVEMDRFRRQNPFDSTEGLHTARQLITRMRLIVAVVLGLPVVVLQLVSAWQFDYWQWVCLALATPVATWCAWPFHRAFFGGLRRGQSALDGASSVAILLAYLYSACTLIFTSAGNVGWHSHQVLFAGVWSAQDIKGAVFFDVACGGTILLLFGRLLSRRTALRSKSILSVLTVPAAKEVTVVRKTRKSKTEKKDIPIAEIRTGDDIIIHTGMMVPSDGEIISGKSLVDMGPVGGMHRTFEVSVGDRIFAGARNHGGTLKMRVHATGSSTRLAAMHRWVRGSALDETRLTQLTNRTASLLVPWAFVLAAVDFIAWLAITKSVDAAMATALSLLAVVAPVALALSAPLALRLGLWRAATAGALLRDTSTIHKLAEVDAIVFNRVGTLTDGPMHVIGVTPVKGENPDLILRVAGALSLESNHAVSQALVRADREARDSGAGGEGIPHWLDVGEVKITKDGTFEGMAELPIEGEMRHVKARLWRPHDLGEIRDPRLATAALNGGSPVIVSWKGKDRGVINLADSFKDDAPAAIDQLEDMQMETYMLSRDIYPVARRTANALGISTVLAGIAPNRKAATVRGVHAMGVRVAMVGDSDVLGALRVADVGILMTSSNRIDPSAAEVADVVMQREDVSALPELVNLVRHIRNTTDWNVWLSWTYNAVGATLAVVGVLNPLLATVFMLLSSTLIESRSARILHRNYARGTLRQTHSWQGWVERRREIRELRKQEKQRAEAISLARAEAADEEYEQSQR</sequence>
<keyword evidence="6 7" id="KW-0472">Membrane</keyword>
<dbReference type="Proteomes" id="UP001146469">
    <property type="component" value="Unassembled WGS sequence"/>
</dbReference>
<feature type="transmembrane region" description="Helical" evidence="7">
    <location>
        <begin position="470"/>
        <end position="491"/>
    </location>
</feature>
<feature type="domain" description="P-type ATPase A" evidence="8">
    <location>
        <begin position="353"/>
        <end position="450"/>
    </location>
</feature>
<dbReference type="GO" id="GO:0005524">
    <property type="term" value="F:ATP binding"/>
    <property type="evidence" value="ECO:0007669"/>
    <property type="project" value="InterPro"/>
</dbReference>
<dbReference type="GO" id="GO:0043682">
    <property type="term" value="F:P-type divalent copper transporter activity"/>
    <property type="evidence" value="ECO:0007669"/>
    <property type="project" value="TreeGrafter"/>
</dbReference>
<dbReference type="InterPro" id="IPR023299">
    <property type="entry name" value="ATPase_P-typ_cyto_dom_N"/>
</dbReference>
<dbReference type="InterPro" id="IPR001757">
    <property type="entry name" value="P_typ_ATPase"/>
</dbReference>
<keyword evidence="4" id="KW-1278">Translocase</keyword>
<dbReference type="GO" id="GO:0016887">
    <property type="term" value="F:ATP hydrolysis activity"/>
    <property type="evidence" value="ECO:0007669"/>
    <property type="project" value="InterPro"/>
</dbReference>
<dbReference type="Pfam" id="PF00702">
    <property type="entry name" value="Hydrolase"/>
    <property type="match status" value="1"/>
</dbReference>
<dbReference type="InterPro" id="IPR008250">
    <property type="entry name" value="ATPase_P-typ_transduc_dom_A_sf"/>
</dbReference>
<organism evidence="9 10">
    <name type="scientific">Corynebacterium evansiae</name>
    <dbReference type="NCBI Taxonomy" id="2913499"/>
    <lineage>
        <taxon>Bacteria</taxon>
        <taxon>Bacillati</taxon>
        <taxon>Actinomycetota</taxon>
        <taxon>Actinomycetes</taxon>
        <taxon>Mycobacteriales</taxon>
        <taxon>Corynebacteriaceae</taxon>
        <taxon>Corynebacterium</taxon>
    </lineage>
</organism>
<dbReference type="SUPFAM" id="SSF81653">
    <property type="entry name" value="Calcium ATPase, transduction domain A"/>
    <property type="match status" value="1"/>
</dbReference>
<keyword evidence="10" id="KW-1185">Reference proteome</keyword>
<gene>
    <name evidence="9" type="ORF">L8V00_00670</name>
</gene>
<evidence type="ECO:0000256" key="2">
    <source>
        <dbReference type="ARBA" id="ARBA00022692"/>
    </source>
</evidence>
<feature type="transmembrane region" description="Helical" evidence="7">
    <location>
        <begin position="497"/>
        <end position="522"/>
    </location>
</feature>
<dbReference type="PANTHER" id="PTHR43520">
    <property type="entry name" value="ATP7, ISOFORM B"/>
    <property type="match status" value="1"/>
</dbReference>
<dbReference type="SUPFAM" id="SSF56784">
    <property type="entry name" value="HAD-like"/>
    <property type="match status" value="1"/>
</dbReference>
<protein>
    <submittedName>
        <fullName evidence="9">HAD-IC family P-type ATPase</fullName>
    </submittedName>
</protein>
<name>A0A9X3LIT0_9CORY</name>
<dbReference type="GO" id="GO:0005886">
    <property type="term" value="C:plasma membrane"/>
    <property type="evidence" value="ECO:0007669"/>
    <property type="project" value="UniProtKB-SubCell"/>
</dbReference>
<feature type="transmembrane region" description="Helical" evidence="7">
    <location>
        <begin position="205"/>
        <end position="222"/>
    </location>
</feature>
<dbReference type="SUPFAM" id="SSF81660">
    <property type="entry name" value="Metal cation-transporting ATPase, ATP-binding domain N"/>
    <property type="match status" value="1"/>
</dbReference>
<reference evidence="9" key="1">
    <citation type="submission" date="2022-02" db="EMBL/GenBank/DDBJ databases">
        <title>Corynebacterium sp. from urogenital microbiome.</title>
        <authorList>
            <person name="Cappelli E.A."/>
            <person name="Ribeiro T.G."/>
            <person name="Peixe L."/>
        </authorList>
    </citation>
    <scope>NUCLEOTIDE SEQUENCE</scope>
    <source>
        <strain evidence="9">C8Ua_174</strain>
    </source>
</reference>
<dbReference type="Pfam" id="PF00122">
    <property type="entry name" value="E1-E2_ATPase"/>
    <property type="match status" value="1"/>
</dbReference>
<dbReference type="InterPro" id="IPR023214">
    <property type="entry name" value="HAD_sf"/>
</dbReference>
<feature type="transmembrane region" description="Helical" evidence="7">
    <location>
        <begin position="269"/>
        <end position="292"/>
    </location>
</feature>
<dbReference type="AlphaFoldDB" id="A0A9X3LIT0"/>
<evidence type="ECO:0000256" key="1">
    <source>
        <dbReference type="ARBA" id="ARBA00004651"/>
    </source>
</evidence>
<dbReference type="NCBIfam" id="TIGR01494">
    <property type="entry name" value="ATPase_P-type"/>
    <property type="match status" value="1"/>
</dbReference>
<evidence type="ECO:0000256" key="4">
    <source>
        <dbReference type="ARBA" id="ARBA00022967"/>
    </source>
</evidence>
<dbReference type="GO" id="GO:0055070">
    <property type="term" value="P:copper ion homeostasis"/>
    <property type="evidence" value="ECO:0007669"/>
    <property type="project" value="TreeGrafter"/>
</dbReference>
<evidence type="ECO:0000256" key="5">
    <source>
        <dbReference type="ARBA" id="ARBA00022989"/>
    </source>
</evidence>
<keyword evidence="5 7" id="KW-1133">Transmembrane helix</keyword>
<dbReference type="GO" id="GO:0005507">
    <property type="term" value="F:copper ion binding"/>
    <property type="evidence" value="ECO:0007669"/>
    <property type="project" value="TreeGrafter"/>
</dbReference>
<keyword evidence="2 7" id="KW-0812">Transmembrane</keyword>
<dbReference type="EMBL" id="JAKMUT010000001">
    <property type="protein sequence ID" value="MCZ9288729.1"/>
    <property type="molecule type" value="Genomic_DNA"/>
</dbReference>
<dbReference type="InterPro" id="IPR023298">
    <property type="entry name" value="ATPase_P-typ_TM_dom_sf"/>
</dbReference>
<dbReference type="SUPFAM" id="SSF81665">
    <property type="entry name" value="Calcium ATPase, transmembrane domain M"/>
    <property type="match status" value="1"/>
</dbReference>
<dbReference type="InterPro" id="IPR036412">
    <property type="entry name" value="HAD-like_sf"/>
</dbReference>
<dbReference type="Gene3D" id="3.40.1110.10">
    <property type="entry name" value="Calcium-transporting ATPase, cytoplasmic domain N"/>
    <property type="match status" value="1"/>
</dbReference>
<feature type="transmembrane region" description="Helical" evidence="7">
    <location>
        <begin position="228"/>
        <end position="248"/>
    </location>
</feature>
<keyword evidence="3" id="KW-0479">Metal-binding</keyword>
<accession>A0A9X3LIT0</accession>
<evidence type="ECO:0000256" key="7">
    <source>
        <dbReference type="SAM" id="Phobius"/>
    </source>
</evidence>
<dbReference type="RefSeq" id="WP_269943936.1">
    <property type="nucleotide sequence ID" value="NZ_JAKMUT010000001.1"/>
</dbReference>
<comment type="subcellular location">
    <subcellularLocation>
        <location evidence="1">Cell membrane</location>
        <topology evidence="1">Multi-pass membrane protein</topology>
    </subcellularLocation>
</comment>
<proteinExistence type="predicted"/>
<dbReference type="PANTHER" id="PTHR43520:SF8">
    <property type="entry name" value="P-TYPE CU(+) TRANSPORTER"/>
    <property type="match status" value="1"/>
</dbReference>
<feature type="transmembrane region" description="Helical" evidence="7">
    <location>
        <begin position="312"/>
        <end position="330"/>
    </location>
</feature>
<evidence type="ECO:0000313" key="10">
    <source>
        <dbReference type="Proteomes" id="UP001146469"/>
    </source>
</evidence>
<dbReference type="InterPro" id="IPR059000">
    <property type="entry name" value="ATPase_P-type_domA"/>
</dbReference>
<evidence type="ECO:0000256" key="6">
    <source>
        <dbReference type="ARBA" id="ARBA00023136"/>
    </source>
</evidence>